<keyword evidence="1" id="KW-0732">Signal</keyword>
<dbReference type="AlphaFoldDB" id="A0A2N8RIY7"/>
<accession>A0A2N8RIY7</accession>
<feature type="signal peptide" evidence="1">
    <location>
        <begin position="1"/>
        <end position="21"/>
    </location>
</feature>
<organism evidence="2 3">
    <name type="scientific">Stutzerimonas stutzeri</name>
    <name type="common">Pseudomonas stutzeri</name>
    <dbReference type="NCBI Taxonomy" id="316"/>
    <lineage>
        <taxon>Bacteria</taxon>
        <taxon>Pseudomonadati</taxon>
        <taxon>Pseudomonadota</taxon>
        <taxon>Gammaproteobacteria</taxon>
        <taxon>Pseudomonadales</taxon>
        <taxon>Pseudomonadaceae</taxon>
        <taxon>Stutzerimonas</taxon>
    </lineage>
</organism>
<name>A0A2N8RIY7_STUST</name>
<dbReference type="EMBL" id="POUM01000002">
    <property type="protein sequence ID" value="PNF61038.1"/>
    <property type="molecule type" value="Genomic_DNA"/>
</dbReference>
<proteinExistence type="predicted"/>
<reference evidence="2 3" key="1">
    <citation type="submission" date="2018-01" db="EMBL/GenBank/DDBJ databases">
        <title>Denitrification phenotypes of diverse strains of Pseudomonas stutzeri.</title>
        <authorList>
            <person name="Milligan D.A."/>
            <person name="Bergaust L."/>
            <person name="Bakken L.R."/>
            <person name="Frostegard A."/>
        </authorList>
    </citation>
    <scope>NUCLEOTIDE SEQUENCE [LARGE SCALE GENOMIC DNA]</scope>
    <source>
        <strain evidence="2 3">CCUG 44592</strain>
    </source>
</reference>
<evidence type="ECO:0000313" key="2">
    <source>
        <dbReference type="EMBL" id="PNF61038.1"/>
    </source>
</evidence>
<evidence type="ECO:0000256" key="1">
    <source>
        <dbReference type="SAM" id="SignalP"/>
    </source>
</evidence>
<dbReference type="Gene3D" id="3.40.190.10">
    <property type="entry name" value="Periplasmic binding protein-like II"/>
    <property type="match status" value="2"/>
</dbReference>
<comment type="caution">
    <text evidence="2">The sequence shown here is derived from an EMBL/GenBank/DDBJ whole genome shotgun (WGS) entry which is preliminary data.</text>
</comment>
<sequence length="233" mass="25481">MRAPLRLTIGFALLMPVASIAAPLQAHLPEHRVLSSSEKESFEPALIEQLAETLGRPSLFVARSKDADLRLLPDDQPGAAVYYRAAPAALSATEGGLAAWADLRGQTVCIGSASPYAIMLSEHFAAVPREYPSAAHALIGLKLGECVAVVDDDVLLMEIASLPEWQRYKHLLPRLADAERQMSLNFDDEGLQQQTNDLLAQWSADGRLAELTRHWIDEVAFQAYVLADTLDCH</sequence>
<evidence type="ECO:0000313" key="3">
    <source>
        <dbReference type="Proteomes" id="UP000236003"/>
    </source>
</evidence>
<gene>
    <name evidence="2" type="ORF">CXK99_03690</name>
</gene>
<dbReference type="SUPFAM" id="SSF53850">
    <property type="entry name" value="Periplasmic binding protein-like II"/>
    <property type="match status" value="1"/>
</dbReference>
<feature type="chain" id="PRO_5014783028" evidence="1">
    <location>
        <begin position="22"/>
        <end position="233"/>
    </location>
</feature>
<dbReference type="Proteomes" id="UP000236003">
    <property type="component" value="Unassembled WGS sequence"/>
</dbReference>
<dbReference type="RefSeq" id="WP_102819791.1">
    <property type="nucleotide sequence ID" value="NZ_JAMOHR010000002.1"/>
</dbReference>
<protein>
    <submittedName>
        <fullName evidence="2">Amino acid ABC transporter substrate-binding protein</fullName>
    </submittedName>
</protein>